<comment type="caution">
    <text evidence="6">The sequence shown here is derived from an EMBL/GenBank/DDBJ whole genome shotgun (WGS) entry which is preliminary data.</text>
</comment>
<feature type="domain" description="CBS" evidence="4">
    <location>
        <begin position="92"/>
        <end position="149"/>
    </location>
</feature>
<organism evidence="6 7">
    <name type="scientific">Kitasatospora aureofaciens</name>
    <name type="common">Streptomyces aureofaciens</name>
    <dbReference type="NCBI Taxonomy" id="1894"/>
    <lineage>
        <taxon>Bacteria</taxon>
        <taxon>Bacillati</taxon>
        <taxon>Actinomycetota</taxon>
        <taxon>Actinomycetes</taxon>
        <taxon>Kitasatosporales</taxon>
        <taxon>Streptomycetaceae</taxon>
        <taxon>Kitasatospora</taxon>
    </lineage>
</organism>
<dbReference type="EMBL" id="JPRF03000023">
    <property type="protein sequence ID" value="OEV36765.1"/>
    <property type="molecule type" value="Genomic_DNA"/>
</dbReference>
<feature type="domain" description="BON" evidence="3">
    <location>
        <begin position="145"/>
        <end position="214"/>
    </location>
</feature>
<keyword evidence="1 2" id="KW-0129">CBS domain</keyword>
<dbReference type="InterPro" id="IPR046342">
    <property type="entry name" value="CBS_dom_sf"/>
</dbReference>
<dbReference type="PROSITE" id="PS50914">
    <property type="entry name" value="BON"/>
    <property type="match status" value="1"/>
</dbReference>
<dbReference type="SMART" id="SM00116">
    <property type="entry name" value="CBS"/>
    <property type="match status" value="2"/>
</dbReference>
<dbReference type="AlphaFoldDB" id="A0A1E7N7V1"/>
<dbReference type="InterPro" id="IPR017080">
    <property type="entry name" value="UCP036990_CBS_BON"/>
</dbReference>
<keyword evidence="7" id="KW-1185">Reference proteome</keyword>
<accession>A0A1E7N7V1</accession>
<dbReference type="Proteomes" id="UP000610124">
    <property type="component" value="Unassembled WGS sequence"/>
</dbReference>
<name>A0A1E7N7V1_KITAU</name>
<dbReference type="Pfam" id="PF04972">
    <property type="entry name" value="BON"/>
    <property type="match status" value="1"/>
</dbReference>
<dbReference type="EMBL" id="BMUB01000004">
    <property type="protein sequence ID" value="GGU69940.1"/>
    <property type="molecule type" value="Genomic_DNA"/>
</dbReference>
<dbReference type="InterPro" id="IPR007055">
    <property type="entry name" value="BON_dom"/>
</dbReference>
<reference evidence="6 7" key="2">
    <citation type="submission" date="2014-07" db="EMBL/GenBank/DDBJ databases">
        <authorList>
            <person name="Zhang J.E."/>
            <person name="Yang H."/>
            <person name="Guo J."/>
            <person name="Deng Z."/>
            <person name="Luo H."/>
            <person name="Luo M."/>
            <person name="Zhao B."/>
        </authorList>
    </citation>
    <scope>NUCLEOTIDE SEQUENCE [LARGE SCALE GENOMIC DNA]</scope>
    <source>
        <strain evidence="6">ATCC 10762</strain>
        <strain evidence="7">ATCC 10762 / DSM 40127 / CCM 3239 / JCM 4008 / LMG 5968 / NBRC 12843 / NCIMB 8234 / A-377</strain>
    </source>
</reference>
<dbReference type="PIRSF" id="PIRSF036990">
    <property type="entry name" value="UCP036990_CBS_BON"/>
    <property type="match status" value="1"/>
</dbReference>
<dbReference type="Gene3D" id="3.30.1340.30">
    <property type="match status" value="1"/>
</dbReference>
<evidence type="ECO:0000313" key="7">
    <source>
        <dbReference type="Proteomes" id="UP000037395"/>
    </source>
</evidence>
<dbReference type="Gene3D" id="3.10.580.10">
    <property type="entry name" value="CBS-domain"/>
    <property type="match status" value="1"/>
</dbReference>
<accession>A0A8H9HNG5</accession>
<evidence type="ECO:0000313" key="6">
    <source>
        <dbReference type="EMBL" id="OEV36765.1"/>
    </source>
</evidence>
<evidence type="ECO:0000259" key="3">
    <source>
        <dbReference type="PROSITE" id="PS50914"/>
    </source>
</evidence>
<reference evidence="6" key="4">
    <citation type="submission" date="2016-08" db="EMBL/GenBank/DDBJ databases">
        <title>Sequencing, Assembly and Comparative Genomics of S. aureofaciens ATCC 10762.</title>
        <authorList>
            <person name="Gradnigo J.S."/>
            <person name="Johnson N."/>
            <person name="Somerville G.A."/>
        </authorList>
    </citation>
    <scope>NUCLEOTIDE SEQUENCE [LARGE SCALE GENOMIC DNA]</scope>
    <source>
        <strain evidence="6">ATCC 10762</strain>
    </source>
</reference>
<dbReference type="PANTHER" id="PTHR43080:SF29">
    <property type="entry name" value="OS02G0818000 PROTEIN"/>
    <property type="match status" value="1"/>
</dbReference>
<dbReference type="PROSITE" id="PS51371">
    <property type="entry name" value="CBS"/>
    <property type="match status" value="2"/>
</dbReference>
<evidence type="ECO:0000259" key="4">
    <source>
        <dbReference type="PROSITE" id="PS51371"/>
    </source>
</evidence>
<protein>
    <submittedName>
        <fullName evidence="6">Inosine-5'-monophosphate dehydrogenase</fullName>
    </submittedName>
</protein>
<dbReference type="InterPro" id="IPR051257">
    <property type="entry name" value="Diverse_CBS-Domain"/>
</dbReference>
<dbReference type="SUPFAM" id="SSF54631">
    <property type="entry name" value="CBS-domain pair"/>
    <property type="match status" value="1"/>
</dbReference>
<dbReference type="InterPro" id="IPR000644">
    <property type="entry name" value="CBS_dom"/>
</dbReference>
<dbReference type="RefSeq" id="WP_030552986.1">
    <property type="nucleotide sequence ID" value="NZ_BMUB01000004.1"/>
</dbReference>
<evidence type="ECO:0000256" key="1">
    <source>
        <dbReference type="ARBA" id="ARBA00023122"/>
    </source>
</evidence>
<feature type="domain" description="CBS" evidence="4">
    <location>
        <begin position="10"/>
        <end position="67"/>
    </location>
</feature>
<dbReference type="PANTHER" id="PTHR43080">
    <property type="entry name" value="CBS DOMAIN-CONTAINING PROTEIN CBSX3, MITOCHONDRIAL"/>
    <property type="match status" value="1"/>
</dbReference>
<gene>
    <name evidence="5" type="ORF">GCM10010502_21680</name>
    <name evidence="6" type="ORF">HS99_0027540</name>
</gene>
<evidence type="ECO:0000313" key="5">
    <source>
        <dbReference type="EMBL" id="GGU69940.1"/>
    </source>
</evidence>
<dbReference type="Pfam" id="PF00571">
    <property type="entry name" value="CBS"/>
    <property type="match status" value="2"/>
</dbReference>
<dbReference type="OrthoDB" id="2111978at2"/>
<proteinExistence type="predicted"/>
<sequence length="223" mass="24485">MRHRIVGELMTSAVVHVRPDTGFKEIARLLAEHDITAVPVLDQEDRPLGLVSEADLLLNEAAREDPAGLLLTPDLPPRERARSRATTAVGLMTAPAVCARPEWTVVEAARLMQSERVKRLPVVDEAGRLVGIVSRSDLLRVFLRHDTAIREEIRAEVLRRVLGIDPDALDVQVHNGRVTLTGTLDHHGQAPVVERLCRSVDGVVDLTSHLSHRTEAAALHQVG</sequence>
<dbReference type="GeneID" id="97485300"/>
<evidence type="ECO:0000256" key="2">
    <source>
        <dbReference type="PROSITE-ProRule" id="PRU00703"/>
    </source>
</evidence>
<dbReference type="Proteomes" id="UP000037395">
    <property type="component" value="Unassembled WGS sequence"/>
</dbReference>
<dbReference type="CDD" id="cd04586">
    <property type="entry name" value="CBS_pair_BON_assoc"/>
    <property type="match status" value="1"/>
</dbReference>
<reference evidence="5" key="5">
    <citation type="submission" date="2020-09" db="EMBL/GenBank/DDBJ databases">
        <authorList>
            <person name="Sun Q."/>
            <person name="Ohkuma M."/>
        </authorList>
    </citation>
    <scope>NUCLEOTIDE SEQUENCE</scope>
    <source>
        <strain evidence="5">JCM 4434</strain>
    </source>
</reference>
<reference evidence="7" key="3">
    <citation type="submission" date="2016-08" db="EMBL/GenBank/DDBJ databases">
        <title>Sequencing, assembly and comparative genomics of S. aureofaciens ATCC 10762.</title>
        <authorList>
            <person name="Gradnigo J.S."/>
            <person name="Johnson N."/>
            <person name="Somerville G.A."/>
        </authorList>
    </citation>
    <scope>NUCLEOTIDE SEQUENCE [LARGE SCALE GENOMIC DNA]</scope>
    <source>
        <strain evidence="7">ATCC 10762 / DSM 40127 / CCM 3239 / JCM 4008 / LMG 5968 / NBRC 12843 / NCIMB 8234 / A-377</strain>
    </source>
</reference>
<reference evidence="5" key="1">
    <citation type="journal article" date="2014" name="Int. J. Syst. Evol. Microbiol.">
        <title>Complete genome sequence of Corynebacterium casei LMG S-19264T (=DSM 44701T), isolated from a smear-ripened cheese.</title>
        <authorList>
            <consortium name="US DOE Joint Genome Institute (JGI-PGF)"/>
            <person name="Walter F."/>
            <person name="Albersmeier A."/>
            <person name="Kalinowski J."/>
            <person name="Ruckert C."/>
        </authorList>
    </citation>
    <scope>NUCLEOTIDE SEQUENCE</scope>
    <source>
        <strain evidence="5">JCM 4434</strain>
    </source>
</reference>